<dbReference type="GO" id="GO:0042274">
    <property type="term" value="P:ribosomal small subunit biogenesis"/>
    <property type="evidence" value="ECO:0007669"/>
    <property type="project" value="InterPro"/>
</dbReference>
<feature type="region of interest" description="Disordered" evidence="2">
    <location>
        <begin position="204"/>
        <end position="271"/>
    </location>
</feature>
<feature type="compositionally biased region" description="Acidic residues" evidence="2">
    <location>
        <begin position="204"/>
        <end position="226"/>
    </location>
</feature>
<evidence type="ECO:0008006" key="5">
    <source>
        <dbReference type="Google" id="ProtNLM"/>
    </source>
</evidence>
<dbReference type="OrthoDB" id="5852896at2759"/>
<feature type="region of interest" description="Disordered" evidence="2">
    <location>
        <begin position="289"/>
        <end position="308"/>
    </location>
</feature>
<comment type="caution">
    <text evidence="3">The sequence shown here is derived from an EMBL/GenBank/DDBJ whole genome shotgun (WGS) entry which is preliminary data.</text>
</comment>
<protein>
    <recommendedName>
        <fullName evidence="5">Low temperature viability protein</fullName>
    </recommendedName>
</protein>
<feature type="compositionally biased region" description="Basic and acidic residues" evidence="2">
    <location>
        <begin position="472"/>
        <end position="511"/>
    </location>
</feature>
<dbReference type="GO" id="GO:0000056">
    <property type="term" value="P:ribosomal small subunit export from nucleus"/>
    <property type="evidence" value="ECO:0007669"/>
    <property type="project" value="TreeGrafter"/>
</dbReference>
<comment type="similarity">
    <text evidence="1">Belongs to the LTV1 family.</text>
</comment>
<evidence type="ECO:0000256" key="2">
    <source>
        <dbReference type="SAM" id="MobiDB-lite"/>
    </source>
</evidence>
<feature type="compositionally biased region" description="Acidic residues" evidence="2">
    <location>
        <begin position="289"/>
        <end position="305"/>
    </location>
</feature>
<proteinExistence type="inferred from homology"/>
<dbReference type="GO" id="GO:0005829">
    <property type="term" value="C:cytosol"/>
    <property type="evidence" value="ECO:0007669"/>
    <property type="project" value="TreeGrafter"/>
</dbReference>
<feature type="compositionally biased region" description="Acidic residues" evidence="2">
    <location>
        <begin position="246"/>
        <end position="257"/>
    </location>
</feature>
<feature type="compositionally biased region" description="Polar residues" evidence="2">
    <location>
        <begin position="261"/>
        <end position="271"/>
    </location>
</feature>
<evidence type="ECO:0000313" key="3">
    <source>
        <dbReference type="EMBL" id="KAF7731743.1"/>
    </source>
</evidence>
<dbReference type="AlphaFoldDB" id="A0A8H7EUB2"/>
<dbReference type="GO" id="GO:0005634">
    <property type="term" value="C:nucleus"/>
    <property type="evidence" value="ECO:0007669"/>
    <property type="project" value="TreeGrafter"/>
</dbReference>
<dbReference type="EMBL" id="JABAYA010000007">
    <property type="protein sequence ID" value="KAF7731743.1"/>
    <property type="molecule type" value="Genomic_DNA"/>
</dbReference>
<feature type="region of interest" description="Disordered" evidence="2">
    <location>
        <begin position="436"/>
        <end position="529"/>
    </location>
</feature>
<reference evidence="3" key="1">
    <citation type="submission" date="2020-01" db="EMBL/GenBank/DDBJ databases">
        <title>Genome Sequencing of Three Apophysomyces-Like Fungal Strains Confirms a Novel Fungal Genus in the Mucoromycota with divergent Burkholderia-like Endosymbiotic Bacteria.</title>
        <authorList>
            <person name="Stajich J.E."/>
            <person name="Macias A.M."/>
            <person name="Carter-House D."/>
            <person name="Lovett B."/>
            <person name="Kasson L.R."/>
            <person name="Berry K."/>
            <person name="Grigoriev I."/>
            <person name="Chang Y."/>
            <person name="Spatafora J."/>
            <person name="Kasson M.T."/>
        </authorList>
    </citation>
    <scope>NUCLEOTIDE SEQUENCE</scope>
    <source>
        <strain evidence="3">NRRL A-21654</strain>
    </source>
</reference>
<name>A0A8H7EUB2_9FUNG</name>
<feature type="compositionally biased region" description="Basic and acidic residues" evidence="2">
    <location>
        <begin position="236"/>
        <end position="245"/>
    </location>
</feature>
<dbReference type="InterPro" id="IPR007307">
    <property type="entry name" value="Ltv1"/>
</dbReference>
<accession>A0A8H7EUB2</accession>
<dbReference type="PANTHER" id="PTHR21531:SF0">
    <property type="entry name" value="PROTEIN LTV1 HOMOLOG"/>
    <property type="match status" value="1"/>
</dbReference>
<dbReference type="GO" id="GO:0030688">
    <property type="term" value="C:preribosome, small subunit precursor"/>
    <property type="evidence" value="ECO:0007669"/>
    <property type="project" value="TreeGrafter"/>
</dbReference>
<feature type="region of interest" description="Disordered" evidence="2">
    <location>
        <begin position="12"/>
        <end position="31"/>
    </location>
</feature>
<evidence type="ECO:0000313" key="4">
    <source>
        <dbReference type="Proteomes" id="UP000605846"/>
    </source>
</evidence>
<organism evidence="3 4">
    <name type="scientific">Apophysomyces ossiformis</name>
    <dbReference type="NCBI Taxonomy" id="679940"/>
    <lineage>
        <taxon>Eukaryota</taxon>
        <taxon>Fungi</taxon>
        <taxon>Fungi incertae sedis</taxon>
        <taxon>Mucoromycota</taxon>
        <taxon>Mucoromycotina</taxon>
        <taxon>Mucoromycetes</taxon>
        <taxon>Mucorales</taxon>
        <taxon>Mucorineae</taxon>
        <taxon>Mucoraceae</taxon>
        <taxon>Apophysomyces</taxon>
    </lineage>
</organism>
<sequence length="529" mass="61621">MGKKPFIDRKAAKHYHVVHRSQRDPLINDEESSDRVLKEVIPSNLAKHKTKEELEAVRHKPKKMTQDEIDQRVGQAALYGIYFDDAEYDYMQHLKPIGATDAVFLEAPKKEKAKVPKDLAFRDNDTELTTKNRQLIELPEGVLPSNVERDTGAIAHVSGLEGGLQPDMDPRLREVLEALEDEEYVDDELNDDFFDNLNAEGEIYDPEDDEEYEEEEVEDIYDEDGSYDWQAAFRNYQRDQRRAGSDDEFEEEDDEDERQSKFTGFSMSSSAMHRNAQLRLLDDRFEKIEEEYMNDDDEEEDDDVEREERGDFEAILDDFLEKYELVGNRMAVKLEGDTSEQKLDTVRNALLGMNISDDDHEKESILESVKPRKEKAESVDIWDRPVKQRQAWDCQSVLSTYSNLENHPAMISDRGLKKKISIDPKTGMPVLVEVEKKQRRKEKKEDAGIAEEEDEEEEEEEEERPNLGAPRVKKESKEDKKARKQAVKEAKKNRREEKKTTKMAFKNEENRQSYTMQQKRATKGVTHIP</sequence>
<dbReference type="Proteomes" id="UP000605846">
    <property type="component" value="Unassembled WGS sequence"/>
</dbReference>
<feature type="compositionally biased region" description="Acidic residues" evidence="2">
    <location>
        <begin position="448"/>
        <end position="463"/>
    </location>
</feature>
<dbReference type="PANTHER" id="PTHR21531">
    <property type="entry name" value="LOW-TEMPERATURE VIABILITY PROTEIN LTV1-RELATED"/>
    <property type="match status" value="1"/>
</dbReference>
<keyword evidence="4" id="KW-1185">Reference proteome</keyword>
<dbReference type="Pfam" id="PF04180">
    <property type="entry name" value="LTV"/>
    <property type="match status" value="1"/>
</dbReference>
<evidence type="ECO:0000256" key="1">
    <source>
        <dbReference type="ARBA" id="ARBA00009078"/>
    </source>
</evidence>
<gene>
    <name evidence="3" type="ORF">EC973_008257</name>
</gene>